<reference evidence="1 2" key="1">
    <citation type="journal article" date="2015" name="Genome Biol. Evol.">
        <title>Phylogenomic analyses indicate that early fungi evolved digesting cell walls of algal ancestors of land plants.</title>
        <authorList>
            <person name="Chang Y."/>
            <person name="Wang S."/>
            <person name="Sekimoto S."/>
            <person name="Aerts A.L."/>
            <person name="Choi C."/>
            <person name="Clum A."/>
            <person name="LaButti K.M."/>
            <person name="Lindquist E.A."/>
            <person name="Yee Ngan C."/>
            <person name="Ohm R.A."/>
            <person name="Salamov A.A."/>
            <person name="Grigoriev I.V."/>
            <person name="Spatafora J.W."/>
            <person name="Berbee M.L."/>
        </authorList>
    </citation>
    <scope>NUCLEOTIDE SEQUENCE [LARGE SCALE GENOMIC DNA]</scope>
    <source>
        <strain evidence="1 2">NRRL 28638</strain>
    </source>
</reference>
<name>A0A137P2I9_CONC2</name>
<dbReference type="AlphaFoldDB" id="A0A137P2I9"/>
<evidence type="ECO:0000313" key="2">
    <source>
        <dbReference type="Proteomes" id="UP000070444"/>
    </source>
</evidence>
<protein>
    <submittedName>
        <fullName evidence="1">Uncharacterized protein</fullName>
    </submittedName>
</protein>
<dbReference type="EMBL" id="KQ964542">
    <property type="protein sequence ID" value="KXN69243.1"/>
    <property type="molecule type" value="Genomic_DNA"/>
</dbReference>
<gene>
    <name evidence="1" type="ORF">CONCODRAFT_8353</name>
</gene>
<keyword evidence="2" id="KW-1185">Reference proteome</keyword>
<dbReference type="OrthoDB" id="5700715at2759"/>
<accession>A0A137P2I9</accession>
<proteinExistence type="predicted"/>
<evidence type="ECO:0000313" key="1">
    <source>
        <dbReference type="EMBL" id="KXN69243.1"/>
    </source>
</evidence>
<dbReference type="InterPro" id="IPR027417">
    <property type="entry name" value="P-loop_NTPase"/>
</dbReference>
<dbReference type="Proteomes" id="UP000070444">
    <property type="component" value="Unassembled WGS sequence"/>
</dbReference>
<sequence>MSLGFRKAMEGVNGIAYVSLGKKTDKEDLYTFMGMQLQKSQISKLQKLEPKDFRDAMTQAIRQLEKRDIYPILILDGCEYSLNKERDGINSDMKQLLEIFLSLSDNLTVYLLCNDVRFFHSIKQINEIREHTGFRNWKYASYKETYQFIRNCNLPITEDQLKSTAESFLGHNGDLSDYVSLVRSGATHQQAYSKIINRGYLKIREALLHPPSYYKTQQSKAQYRVIIYSIFYLVHTNFYNYLVKDNDNIEFPVNYSILASVSKIHSDIISNVDSSITLDDVLFTLNYVMGNMYNIAQAIELPDDPFNGTGDIWVTWSSPKLQHGFELVEQDPLIQALMKESKWDFENFKILRPKWDNVQYTLTYKGLDESRV</sequence>
<dbReference type="SUPFAM" id="SSF52540">
    <property type="entry name" value="P-loop containing nucleoside triphosphate hydrolases"/>
    <property type="match status" value="1"/>
</dbReference>
<organism evidence="1 2">
    <name type="scientific">Conidiobolus coronatus (strain ATCC 28846 / CBS 209.66 / NRRL 28638)</name>
    <name type="common">Delacroixia coronata</name>
    <dbReference type="NCBI Taxonomy" id="796925"/>
    <lineage>
        <taxon>Eukaryota</taxon>
        <taxon>Fungi</taxon>
        <taxon>Fungi incertae sedis</taxon>
        <taxon>Zoopagomycota</taxon>
        <taxon>Entomophthoromycotina</taxon>
        <taxon>Entomophthoromycetes</taxon>
        <taxon>Entomophthorales</taxon>
        <taxon>Ancylistaceae</taxon>
        <taxon>Conidiobolus</taxon>
    </lineage>
</organism>